<dbReference type="GO" id="GO:0003700">
    <property type="term" value="F:DNA-binding transcription factor activity"/>
    <property type="evidence" value="ECO:0007669"/>
    <property type="project" value="TreeGrafter"/>
</dbReference>
<dbReference type="GO" id="GO:0045892">
    <property type="term" value="P:negative regulation of DNA-templated transcription"/>
    <property type="evidence" value="ECO:0007669"/>
    <property type="project" value="InterPro"/>
</dbReference>
<protein>
    <submittedName>
        <fullName evidence="8">TetR/AcrR family transcriptional regulator</fullName>
    </submittedName>
</protein>
<feature type="domain" description="HTH tetR-type" evidence="6">
    <location>
        <begin position="5"/>
        <end position="65"/>
    </location>
</feature>
<dbReference type="PANTHER" id="PTHR30055">
    <property type="entry name" value="HTH-TYPE TRANSCRIPTIONAL REGULATOR RUTR"/>
    <property type="match status" value="1"/>
</dbReference>
<dbReference type="OrthoDB" id="329481at2"/>
<keyword evidence="1" id="KW-0678">Repressor</keyword>
<dbReference type="InterPro" id="IPR050109">
    <property type="entry name" value="HTH-type_TetR-like_transc_reg"/>
</dbReference>
<keyword evidence="2" id="KW-0805">Transcription regulation</keyword>
<evidence type="ECO:0000256" key="2">
    <source>
        <dbReference type="ARBA" id="ARBA00023015"/>
    </source>
</evidence>
<dbReference type="GO" id="GO:0046677">
    <property type="term" value="P:response to antibiotic"/>
    <property type="evidence" value="ECO:0007669"/>
    <property type="project" value="InterPro"/>
</dbReference>
<dbReference type="Pfam" id="PF00440">
    <property type="entry name" value="TetR_N"/>
    <property type="match status" value="1"/>
</dbReference>
<dbReference type="PROSITE" id="PS50977">
    <property type="entry name" value="HTH_TETR_2"/>
    <property type="match status" value="1"/>
</dbReference>
<gene>
    <name evidence="7" type="ORF">EQW73_16610</name>
    <name evidence="8" type="ORF">EQW78_14045</name>
</gene>
<dbReference type="SUPFAM" id="SSF46689">
    <property type="entry name" value="Homeodomain-like"/>
    <property type="match status" value="1"/>
</dbReference>
<dbReference type="PANTHER" id="PTHR30055:SF151">
    <property type="entry name" value="TRANSCRIPTIONAL REGULATORY PROTEIN"/>
    <property type="match status" value="1"/>
</dbReference>
<sequence length="217" mass="23189">MARSPLTRERALRAAVRLADEAGLEALSMRRLATTLDVEAMSLYHHVRNKGEILDGMVDLVIGEIASPRPGTGWRAGLEEVARSTRTALARHPWATALLDSRSTPGPARLAHLDAMIGVLRRDGFTVSATGHALALFDSYVRGFALQEQALPVPADGDMADVATGVMAQQESMATSYPHLTEMATELVLRPGYAFGDEFDVGLAVVLDGIAGFAPPN</sequence>
<dbReference type="SUPFAM" id="SSF48498">
    <property type="entry name" value="Tetracyclin repressor-like, C-terminal domain"/>
    <property type="match status" value="1"/>
</dbReference>
<dbReference type="InterPro" id="IPR004111">
    <property type="entry name" value="Repressor_TetR_C"/>
</dbReference>
<evidence type="ECO:0000313" key="10">
    <source>
        <dbReference type="Proteomes" id="UP000290517"/>
    </source>
</evidence>
<evidence type="ECO:0000313" key="8">
    <source>
        <dbReference type="EMBL" id="RXR32429.1"/>
    </source>
</evidence>
<dbReference type="EMBL" id="SDJR01000013">
    <property type="protein sequence ID" value="RXR22364.1"/>
    <property type="molecule type" value="Genomic_DNA"/>
</dbReference>
<evidence type="ECO:0000256" key="1">
    <source>
        <dbReference type="ARBA" id="ARBA00022491"/>
    </source>
</evidence>
<dbReference type="RefSeq" id="WP_030152731.1">
    <property type="nucleotide sequence ID" value="NZ_JOFV01000018.1"/>
</dbReference>
<dbReference type="Pfam" id="PF02909">
    <property type="entry name" value="TetR_C_1"/>
    <property type="match status" value="1"/>
</dbReference>
<dbReference type="Proteomes" id="UP000290517">
    <property type="component" value="Unassembled WGS sequence"/>
</dbReference>
<keyword evidence="4" id="KW-0804">Transcription</keyword>
<dbReference type="GO" id="GO:0000976">
    <property type="term" value="F:transcription cis-regulatory region binding"/>
    <property type="evidence" value="ECO:0007669"/>
    <property type="project" value="TreeGrafter"/>
</dbReference>
<dbReference type="EMBL" id="SDJQ01000018">
    <property type="protein sequence ID" value="RXR32429.1"/>
    <property type="molecule type" value="Genomic_DNA"/>
</dbReference>
<dbReference type="Proteomes" id="UP000289805">
    <property type="component" value="Unassembled WGS sequence"/>
</dbReference>
<name>A0A4Q1KSR1_9CELL</name>
<dbReference type="STRING" id="1713.GCA_000718325_03190"/>
<dbReference type="Gene3D" id="1.10.357.10">
    <property type="entry name" value="Tetracycline Repressor, domain 2"/>
    <property type="match status" value="1"/>
</dbReference>
<reference evidence="9 10" key="1">
    <citation type="submission" date="2019-01" db="EMBL/GenBank/DDBJ databases">
        <title>Oerskovia turbata Genome sequencing and assembly.</title>
        <authorList>
            <person name="Dou T."/>
        </authorList>
    </citation>
    <scope>NUCLEOTIDE SEQUENCE [LARGE SCALE GENOMIC DNA]</scope>
    <source>
        <strain evidence="8 9">JCM12123</strain>
        <strain evidence="7 10">JCM3160</strain>
    </source>
</reference>
<evidence type="ECO:0000256" key="4">
    <source>
        <dbReference type="ARBA" id="ARBA00023163"/>
    </source>
</evidence>
<dbReference type="AlphaFoldDB" id="A0A4Q1KSR1"/>
<evidence type="ECO:0000313" key="9">
    <source>
        <dbReference type="Proteomes" id="UP000289805"/>
    </source>
</evidence>
<keyword evidence="10" id="KW-1185">Reference proteome</keyword>
<evidence type="ECO:0000313" key="7">
    <source>
        <dbReference type="EMBL" id="RXR22364.1"/>
    </source>
</evidence>
<comment type="caution">
    <text evidence="8">The sequence shown here is derived from an EMBL/GenBank/DDBJ whole genome shotgun (WGS) entry which is preliminary data.</text>
</comment>
<accession>A0A4Q1KSR1</accession>
<dbReference type="InterPro" id="IPR036271">
    <property type="entry name" value="Tet_transcr_reg_TetR-rel_C_sf"/>
</dbReference>
<evidence type="ECO:0000259" key="6">
    <source>
        <dbReference type="PROSITE" id="PS50977"/>
    </source>
</evidence>
<proteinExistence type="predicted"/>
<dbReference type="InterPro" id="IPR009057">
    <property type="entry name" value="Homeodomain-like_sf"/>
</dbReference>
<dbReference type="Gene3D" id="1.10.10.60">
    <property type="entry name" value="Homeodomain-like"/>
    <property type="match status" value="1"/>
</dbReference>
<organism evidence="8 9">
    <name type="scientific">Oerskovia turbata</name>
    <dbReference type="NCBI Taxonomy" id="1713"/>
    <lineage>
        <taxon>Bacteria</taxon>
        <taxon>Bacillati</taxon>
        <taxon>Actinomycetota</taxon>
        <taxon>Actinomycetes</taxon>
        <taxon>Micrococcales</taxon>
        <taxon>Cellulomonadaceae</taxon>
        <taxon>Oerskovia</taxon>
    </lineage>
</organism>
<dbReference type="PRINTS" id="PR00400">
    <property type="entry name" value="TETREPRESSOR"/>
</dbReference>
<evidence type="ECO:0000256" key="3">
    <source>
        <dbReference type="ARBA" id="ARBA00023125"/>
    </source>
</evidence>
<dbReference type="InterPro" id="IPR001647">
    <property type="entry name" value="HTH_TetR"/>
</dbReference>
<dbReference type="InterPro" id="IPR003012">
    <property type="entry name" value="Tet_transcr_reg_TetR"/>
</dbReference>
<feature type="DNA-binding region" description="H-T-H motif" evidence="5">
    <location>
        <begin position="28"/>
        <end position="47"/>
    </location>
</feature>
<evidence type="ECO:0000256" key="5">
    <source>
        <dbReference type="PROSITE-ProRule" id="PRU00335"/>
    </source>
</evidence>
<keyword evidence="3 5" id="KW-0238">DNA-binding</keyword>